<protein>
    <recommendedName>
        <fullName evidence="4">Aromatic ring-opening dioxygenase LigA</fullName>
    </recommendedName>
</protein>
<organism evidence="2 3">
    <name type="scientific">Subtercola boreus</name>
    <dbReference type="NCBI Taxonomy" id="120213"/>
    <lineage>
        <taxon>Bacteria</taxon>
        <taxon>Bacillati</taxon>
        <taxon>Actinomycetota</taxon>
        <taxon>Actinomycetes</taxon>
        <taxon>Micrococcales</taxon>
        <taxon>Microbacteriaceae</taxon>
        <taxon>Subtercola</taxon>
    </lineage>
</organism>
<keyword evidence="1" id="KW-0472">Membrane</keyword>
<feature type="transmembrane region" description="Helical" evidence="1">
    <location>
        <begin position="125"/>
        <end position="144"/>
    </location>
</feature>
<dbReference type="RefSeq" id="WP_116411724.1">
    <property type="nucleotide sequence ID" value="NZ_NBXB01000029.1"/>
</dbReference>
<sequence>MSSLPTASALRRVGGLSLAAGSLFAAAGAGAWMIVTKQLQAEKITVPGNAPRFAGKPVQGPATAYVEAIVIKGNAERGAGGRTFADISNALRGVDASSDEAKELRNQSAALATGASLRTSLMTSVLAYGVSAFAVGLGGFLIVAGSQLRRADS</sequence>
<keyword evidence="1" id="KW-0812">Transmembrane</keyword>
<proteinExistence type="predicted"/>
<name>A0A3E0VXJ9_9MICO</name>
<dbReference type="OrthoDB" id="5243687at2"/>
<evidence type="ECO:0008006" key="4">
    <source>
        <dbReference type="Google" id="ProtNLM"/>
    </source>
</evidence>
<dbReference type="Proteomes" id="UP000256541">
    <property type="component" value="Unassembled WGS sequence"/>
</dbReference>
<evidence type="ECO:0000256" key="1">
    <source>
        <dbReference type="SAM" id="Phobius"/>
    </source>
</evidence>
<dbReference type="EMBL" id="NBXB01000029">
    <property type="protein sequence ID" value="RFA14068.1"/>
    <property type="molecule type" value="Genomic_DNA"/>
</dbReference>
<evidence type="ECO:0000313" key="3">
    <source>
        <dbReference type="Proteomes" id="UP000256541"/>
    </source>
</evidence>
<gene>
    <name evidence="2" type="ORF">B7R22_10650</name>
</gene>
<dbReference type="AlphaFoldDB" id="A0A3E0VXJ9"/>
<accession>A0A3E0VXJ9</accession>
<reference evidence="2 3" key="1">
    <citation type="submission" date="2017-04" db="EMBL/GenBank/DDBJ databases">
        <title>Comparative genome analysis of Subtercola boreus.</title>
        <authorList>
            <person name="Cho Y.-J."/>
            <person name="Cho A."/>
            <person name="Kim O.-S."/>
            <person name="Lee J.-I."/>
        </authorList>
    </citation>
    <scope>NUCLEOTIDE SEQUENCE [LARGE SCALE GENOMIC DNA]</scope>
    <source>
        <strain evidence="2 3">P27479</strain>
    </source>
</reference>
<feature type="transmembrane region" description="Helical" evidence="1">
    <location>
        <begin position="12"/>
        <end position="35"/>
    </location>
</feature>
<evidence type="ECO:0000313" key="2">
    <source>
        <dbReference type="EMBL" id="RFA14068.1"/>
    </source>
</evidence>
<keyword evidence="1" id="KW-1133">Transmembrane helix</keyword>
<comment type="caution">
    <text evidence="2">The sequence shown here is derived from an EMBL/GenBank/DDBJ whole genome shotgun (WGS) entry which is preliminary data.</text>
</comment>